<dbReference type="EMBL" id="LUGH01000006">
    <property type="protein sequence ID" value="OBZ91671.1"/>
    <property type="molecule type" value="Genomic_DNA"/>
</dbReference>
<name>A0A1C7NRD0_9FUNG</name>
<sequence>MHDLEITEPKPSDFQFINAQGFYEDDEPRYLPVRLIKIPEGEAAKIVTDNVRVAISTVVETRRVIGYFEPLGLDGRPVGPAPTSA</sequence>
<comment type="caution">
    <text evidence="1">The sequence shown here is derived from an EMBL/GenBank/DDBJ whole genome shotgun (WGS) entry which is preliminary data.</text>
</comment>
<dbReference type="Proteomes" id="UP000093000">
    <property type="component" value="Unassembled WGS sequence"/>
</dbReference>
<accession>A0A1C7NRD0</accession>
<evidence type="ECO:0000313" key="2">
    <source>
        <dbReference type="Proteomes" id="UP000093000"/>
    </source>
</evidence>
<reference evidence="1 2" key="1">
    <citation type="submission" date="2016-03" db="EMBL/GenBank/DDBJ databases">
        <title>Choanephora cucurbitarum.</title>
        <authorList>
            <person name="Min B."/>
            <person name="Park H."/>
            <person name="Park J.-H."/>
            <person name="Shin H.-D."/>
            <person name="Choi I.-G."/>
        </authorList>
    </citation>
    <scope>NUCLEOTIDE SEQUENCE [LARGE SCALE GENOMIC DNA]</scope>
    <source>
        <strain evidence="1 2">KUS-F28377</strain>
    </source>
</reference>
<organism evidence="1 2">
    <name type="scientific">Choanephora cucurbitarum</name>
    <dbReference type="NCBI Taxonomy" id="101091"/>
    <lineage>
        <taxon>Eukaryota</taxon>
        <taxon>Fungi</taxon>
        <taxon>Fungi incertae sedis</taxon>
        <taxon>Mucoromycota</taxon>
        <taxon>Mucoromycotina</taxon>
        <taxon>Mucoromycetes</taxon>
        <taxon>Mucorales</taxon>
        <taxon>Mucorineae</taxon>
        <taxon>Choanephoraceae</taxon>
        <taxon>Choanephoroideae</taxon>
        <taxon>Choanephora</taxon>
    </lineage>
</organism>
<proteinExistence type="predicted"/>
<evidence type="ECO:0000313" key="1">
    <source>
        <dbReference type="EMBL" id="OBZ91671.1"/>
    </source>
</evidence>
<dbReference type="AlphaFoldDB" id="A0A1C7NRD0"/>
<keyword evidence="2" id="KW-1185">Reference proteome</keyword>
<dbReference type="InParanoid" id="A0A1C7NRD0"/>
<protein>
    <submittedName>
        <fullName evidence="1">Uncharacterized protein</fullName>
    </submittedName>
</protein>
<gene>
    <name evidence="1" type="ORF">A0J61_00279</name>
</gene>